<dbReference type="Gene3D" id="3.40.50.150">
    <property type="entry name" value="Vaccinia Virus protein VP39"/>
    <property type="match status" value="1"/>
</dbReference>
<organism evidence="8 9">
    <name type="scientific">Botrytis galanthina</name>
    <dbReference type="NCBI Taxonomy" id="278940"/>
    <lineage>
        <taxon>Eukaryota</taxon>
        <taxon>Fungi</taxon>
        <taxon>Dikarya</taxon>
        <taxon>Ascomycota</taxon>
        <taxon>Pezizomycotina</taxon>
        <taxon>Leotiomycetes</taxon>
        <taxon>Helotiales</taxon>
        <taxon>Sclerotiniaceae</taxon>
        <taxon>Botrytis</taxon>
    </lineage>
</organism>
<dbReference type="Pfam" id="PF00109">
    <property type="entry name" value="ketoacyl-synt"/>
    <property type="match status" value="1"/>
</dbReference>
<dbReference type="SMART" id="SM00826">
    <property type="entry name" value="PKS_DH"/>
    <property type="match status" value="1"/>
</dbReference>
<dbReference type="InterPro" id="IPR050091">
    <property type="entry name" value="PKS_NRPS_Biosynth_Enz"/>
</dbReference>
<dbReference type="Pfam" id="PF02801">
    <property type="entry name" value="Ketoacyl-synt_C"/>
    <property type="match status" value="1"/>
</dbReference>
<dbReference type="Pfam" id="PF16197">
    <property type="entry name" value="KAsynt_C_assoc"/>
    <property type="match status" value="1"/>
</dbReference>
<dbReference type="SUPFAM" id="SSF51735">
    <property type="entry name" value="NAD(P)-binding Rossmann-fold domains"/>
    <property type="match status" value="1"/>
</dbReference>
<evidence type="ECO:0000256" key="5">
    <source>
        <dbReference type="PROSITE-ProRule" id="PRU01363"/>
    </source>
</evidence>
<dbReference type="InterPro" id="IPR018201">
    <property type="entry name" value="Ketoacyl_synth_AS"/>
</dbReference>
<evidence type="ECO:0000256" key="3">
    <source>
        <dbReference type="ARBA" id="ARBA00022679"/>
    </source>
</evidence>
<dbReference type="InterPro" id="IPR020807">
    <property type="entry name" value="PKS_DH"/>
</dbReference>
<dbReference type="SUPFAM" id="SSF55048">
    <property type="entry name" value="Probable ACP-binding domain of malonyl-CoA ACP transacylase"/>
    <property type="match status" value="1"/>
</dbReference>
<comment type="caution">
    <text evidence="8">The sequence shown here is derived from an EMBL/GenBank/DDBJ whole genome shotgun (WGS) entry which is preliminary data.</text>
</comment>
<dbReference type="InterPro" id="IPR049551">
    <property type="entry name" value="PKS_DH_C"/>
</dbReference>
<keyword evidence="2" id="KW-0597">Phosphoprotein</keyword>
<evidence type="ECO:0008006" key="10">
    <source>
        <dbReference type="Google" id="ProtNLM"/>
    </source>
</evidence>
<dbReference type="InterPro" id="IPR042104">
    <property type="entry name" value="PKS_dehydratase_sf"/>
</dbReference>
<keyword evidence="1" id="KW-0596">Phosphopantetheine</keyword>
<keyword evidence="4" id="KW-0511">Multifunctional enzyme</keyword>
<feature type="domain" description="Ketosynthase family 3 (KS3)" evidence="6">
    <location>
        <begin position="1"/>
        <end position="409"/>
    </location>
</feature>
<dbReference type="GO" id="GO:0006633">
    <property type="term" value="P:fatty acid biosynthetic process"/>
    <property type="evidence" value="ECO:0007669"/>
    <property type="project" value="InterPro"/>
</dbReference>
<dbReference type="CDD" id="cd00833">
    <property type="entry name" value="PKS"/>
    <property type="match status" value="1"/>
</dbReference>
<gene>
    <name evidence="8" type="ORF">BGAL_0174g00100</name>
</gene>
<dbReference type="Pfam" id="PF21089">
    <property type="entry name" value="PKS_DH_N"/>
    <property type="match status" value="1"/>
</dbReference>
<dbReference type="Pfam" id="PF00698">
    <property type="entry name" value="Acyl_transf_1"/>
    <property type="match status" value="1"/>
</dbReference>
<evidence type="ECO:0000313" key="8">
    <source>
        <dbReference type="EMBL" id="THV49893.1"/>
    </source>
</evidence>
<dbReference type="InterPro" id="IPR032821">
    <property type="entry name" value="PKS_assoc"/>
</dbReference>
<dbReference type="SMART" id="SM00825">
    <property type="entry name" value="PKS_KS"/>
    <property type="match status" value="1"/>
</dbReference>
<dbReference type="PROSITE" id="PS00606">
    <property type="entry name" value="KS3_1"/>
    <property type="match status" value="1"/>
</dbReference>
<dbReference type="PROSITE" id="PS52019">
    <property type="entry name" value="PKS_MFAS_DH"/>
    <property type="match status" value="1"/>
</dbReference>
<dbReference type="OrthoDB" id="329835at2759"/>
<evidence type="ECO:0000256" key="4">
    <source>
        <dbReference type="ARBA" id="ARBA00023268"/>
    </source>
</evidence>
<accession>A0A4S8QX02</accession>
<dbReference type="InterPro" id="IPR036291">
    <property type="entry name" value="NAD(P)-bd_dom_sf"/>
</dbReference>
<evidence type="ECO:0000259" key="7">
    <source>
        <dbReference type="PROSITE" id="PS52019"/>
    </source>
</evidence>
<dbReference type="InterPro" id="IPR014031">
    <property type="entry name" value="Ketoacyl_synth_C"/>
</dbReference>
<dbReference type="PANTHER" id="PTHR43775">
    <property type="entry name" value="FATTY ACID SYNTHASE"/>
    <property type="match status" value="1"/>
</dbReference>
<dbReference type="Proteomes" id="UP000308671">
    <property type="component" value="Unassembled WGS sequence"/>
</dbReference>
<dbReference type="PROSITE" id="PS52004">
    <property type="entry name" value="KS3_2"/>
    <property type="match status" value="1"/>
</dbReference>
<evidence type="ECO:0000256" key="1">
    <source>
        <dbReference type="ARBA" id="ARBA00022450"/>
    </source>
</evidence>
<dbReference type="SUPFAM" id="SSF53901">
    <property type="entry name" value="Thiolase-like"/>
    <property type="match status" value="1"/>
</dbReference>
<dbReference type="InterPro" id="IPR057326">
    <property type="entry name" value="KR_dom"/>
</dbReference>
<feature type="active site" description="Proton acceptor; for dehydratase activity" evidence="5">
    <location>
        <position position="935"/>
    </location>
</feature>
<dbReference type="GO" id="GO:0044550">
    <property type="term" value="P:secondary metabolite biosynthetic process"/>
    <property type="evidence" value="ECO:0007669"/>
    <property type="project" value="TreeGrafter"/>
</dbReference>
<feature type="active site" description="Proton donor; for dehydratase activity" evidence="5">
    <location>
        <position position="1128"/>
    </location>
</feature>
<feature type="region of interest" description="C-terminal hotdog fold" evidence="5">
    <location>
        <begin position="1063"/>
        <end position="1217"/>
    </location>
</feature>
<dbReference type="InterPro" id="IPR016035">
    <property type="entry name" value="Acyl_Trfase/lysoPLipase"/>
</dbReference>
<dbReference type="InterPro" id="IPR029063">
    <property type="entry name" value="SAM-dependent_MTases_sf"/>
</dbReference>
<feature type="domain" description="PKS/mFAS DH" evidence="7">
    <location>
        <begin position="903"/>
        <end position="1217"/>
    </location>
</feature>
<dbReference type="EMBL" id="PQXL01000174">
    <property type="protein sequence ID" value="THV49893.1"/>
    <property type="molecule type" value="Genomic_DNA"/>
</dbReference>
<dbReference type="InterPro" id="IPR001227">
    <property type="entry name" value="Ac_transferase_dom_sf"/>
</dbReference>
<dbReference type="SUPFAM" id="SSF53335">
    <property type="entry name" value="S-adenosyl-L-methionine-dependent methyltransferases"/>
    <property type="match status" value="1"/>
</dbReference>
<dbReference type="InterPro" id="IPR020841">
    <property type="entry name" value="PKS_Beta-ketoAc_synthase_dom"/>
</dbReference>
<dbReference type="Pfam" id="PF14765">
    <property type="entry name" value="PS-DH"/>
    <property type="match status" value="1"/>
</dbReference>
<dbReference type="GO" id="GO:0004315">
    <property type="term" value="F:3-oxoacyl-[acyl-carrier-protein] synthase activity"/>
    <property type="evidence" value="ECO:0007669"/>
    <property type="project" value="InterPro"/>
</dbReference>
<dbReference type="InterPro" id="IPR016039">
    <property type="entry name" value="Thiolase-like"/>
</dbReference>
<reference evidence="8 9" key="1">
    <citation type="submission" date="2017-12" db="EMBL/GenBank/DDBJ databases">
        <title>Comparative genomics of Botrytis spp.</title>
        <authorList>
            <person name="Valero-Jimenez C.A."/>
            <person name="Tapia P."/>
            <person name="Veloso J."/>
            <person name="Silva-Moreno E."/>
            <person name="Staats M."/>
            <person name="Valdes J.H."/>
            <person name="Van Kan J.A.L."/>
        </authorList>
    </citation>
    <scope>NUCLEOTIDE SEQUENCE [LARGE SCALE GENOMIC DNA]</scope>
    <source>
        <strain evidence="8 9">MUCL435</strain>
    </source>
</reference>
<dbReference type="InterPro" id="IPR016036">
    <property type="entry name" value="Malonyl_transacylase_ACP-bd"/>
</dbReference>
<dbReference type="Pfam" id="PF08659">
    <property type="entry name" value="KR"/>
    <property type="match status" value="1"/>
</dbReference>
<dbReference type="PANTHER" id="PTHR43775:SF50">
    <property type="entry name" value="HIGHLY REDUCING POLYKETIDE SYNTHASE SRDA"/>
    <property type="match status" value="1"/>
</dbReference>
<dbReference type="SMART" id="SM00827">
    <property type="entry name" value="PKS_AT"/>
    <property type="match status" value="1"/>
</dbReference>
<dbReference type="SUPFAM" id="SSF52151">
    <property type="entry name" value="FabD/lysophospholipase-like"/>
    <property type="match status" value="1"/>
</dbReference>
<dbReference type="InterPro" id="IPR049900">
    <property type="entry name" value="PKS_mFAS_DH"/>
</dbReference>
<dbReference type="Gene3D" id="3.40.366.10">
    <property type="entry name" value="Malonyl-Coenzyme A Acyl Carrier Protein, domain 2"/>
    <property type="match status" value="1"/>
</dbReference>
<dbReference type="InterPro" id="IPR013968">
    <property type="entry name" value="PKS_KR"/>
</dbReference>
<dbReference type="InterPro" id="IPR014030">
    <property type="entry name" value="Ketoacyl_synth_N"/>
</dbReference>
<proteinExistence type="predicted"/>
<sequence length="1884" mass="207602">MGSLPLEFNLSPEACEPIAIIVMISSELWDFLQAKKTAYSAFPEDRIKTKSFYHANGNRPGSFYTEGGAFLKSDVRNFDHTFFGIHPREVMSMDPAQRKFMEVVYEAFESGGVPMHKLAGSKTGCFVGNFNYDHQLMQYRDPEYPQPYSVTGGGITVLSNRVNYIFDLKGPSMTLDTACSSSMHALHLACSSIQTGECTAAVVGGSKLILTPECQLFSSVLGAVSPTSICHTFDAAADGYARADGIGALYIKSLAQAVKDGDPIRAVIRGTAINANGRTGGITHPSPDGQEAVIRRAYERAGVGDPLEISAIGRVFAKSKSRDSPLLIGSIKSNMGHSEPSSGIAGVMKAVIAIEHGVIPPTVGLKTLNPNSKLKIVTESTTWPDLPVRRASINSFGYGGANAHAIIESVDSVLPWYRESRQIHANKVDSQVHGNGVKNGDEKLAHMHRNKFLLPFSAHDERTLAANISALNTNISDWNMNDIAYTLSERRSLFSHRNFQIASSGTENQIADFAHTPKKISSNPPTLGFVFTGQGTQWPKMGVTLMQEFPIYHNTIRMLDAYLDELQDGRSWTIENTLRQPKDISQIHNAELSQPLVTATQIALVNLLADWGEIAASYAAGLVTERNAIIAAYLRGRSVAKNKEDRLMMAVGLGAAEVRAYIGQNDGKVIVTCHNSPESFTLSGDRTALLSVKEALDGDKKFARLLSTGGNAYHSHHMKPLGPEYETSIEKYEEPSYSKEPAPKPAVFFSSVYGRALDEGANIDGSYWRKNMESPVLFAEAVAALVTSGPVDILVEIGPHSALQGPLRQISKNHSGRFPEYLTAIVRNNDNVSDILTLAGTLFTKGHRVNLTRVNESMCLVDGCGQVCKIITDLPHYQWQYSDVLLLENRYTREWRQRQHPRHDILGSRIPGGVKDAPTWRNILRNKDLPWLTDHQVGQEIVFPSTGYLAMAIEAATQVVEVNGGFEEEISSYKIQDVSLQKALVIPEEDGGIEILFTLRKASLNTNSDYESRFEFLLTSVDSVNGEDNFVEHCRGTVHVNFKPDVPTSNSLLQEIDSSRRGLKDIPSHPWYEKFASVGLIYGPTFRGLSSIKGVDQKELAEAKISLKPTAKLIAGESRYAIHPAAFDAAMQLSIVASHSSTATKFKKAIMPVSISSIKIWPKVAKSTKASARCVARGALKGILEAKDILLIASDQSSLISSKKDSPYLRLTWKPLFEELNDDRVSRLSPPITLDDSAVLPSLNILALYQLIQFRETHQEIFAKGSEVPHLQRMLEWTVEQLDRMRNYPLSPANQIFNFTNEQRAEKIEKIKKIAADLRPKSSECRLMCHLYNNLSDIYAGRKTGIQVALQDNLLMDNYESGQVYKEGNKRLASMVALYAHQQPNLKILEVGAGTGSATREILPALKGNTVWRQYAEYRFTDTTTSFLAGAEDTFKDFAGMTFGAFDMERPANEQGYQPEWDLIVGSNRIILKPGGGKIILLELTRSNLSAGLVLGTFSDFWKGDLDTEFPRRNGPFLSKTMWRAVLPEAGFKGLDFHLDDYAGDHISATVICATAAKPSLAPNPDLPSSQPGITLIYRSTPSAYTIALKTRIEQKGMPAELLELSESKRLQYKRLLFVFDPNAAYLLVGCLGGLGRSFSRWAVIRGARNMIYLSRSGNSNKNTETFLSQLRFQGVNTQIVQGDVASLADVKSAVSSTDLPIKGVIQGALTLHDGLFSSMALDQFESTVRPRVIGTLNLHEALKDSPATTFARYRQSLGLPATSLSLSQVLGIGIVSYMPEYQQAMIRNGFYGNDEDEFLHYCDAGIGPASQTTAYEFDPLARGHLLVGIEPAGLQEINEKYPIDDMPWSLDPRFRNLVQATHMLSGVTTLGKDWRSIGRFEHR</sequence>
<evidence type="ECO:0000259" key="6">
    <source>
        <dbReference type="PROSITE" id="PS52004"/>
    </source>
</evidence>
<name>A0A4S8QX02_9HELO</name>
<keyword evidence="9" id="KW-1185">Reference proteome</keyword>
<dbReference type="Gene3D" id="3.10.129.110">
    <property type="entry name" value="Polyketide synthase dehydratase"/>
    <property type="match status" value="1"/>
</dbReference>
<dbReference type="InterPro" id="IPR049552">
    <property type="entry name" value="PKS_DH_N"/>
</dbReference>
<keyword evidence="3" id="KW-0808">Transferase</keyword>
<dbReference type="Gene3D" id="3.40.50.720">
    <property type="entry name" value="NAD(P)-binding Rossmann-like Domain"/>
    <property type="match status" value="1"/>
</dbReference>
<evidence type="ECO:0000313" key="9">
    <source>
        <dbReference type="Proteomes" id="UP000308671"/>
    </source>
</evidence>
<feature type="region of interest" description="N-terminal hotdog fold" evidence="5">
    <location>
        <begin position="903"/>
        <end position="1045"/>
    </location>
</feature>
<protein>
    <recommendedName>
        <fullName evidence="10">Carrier domain-containing protein</fullName>
    </recommendedName>
</protein>
<evidence type="ECO:0000256" key="2">
    <source>
        <dbReference type="ARBA" id="ARBA00022553"/>
    </source>
</evidence>
<dbReference type="SMART" id="SM00822">
    <property type="entry name" value="PKS_KR"/>
    <property type="match status" value="1"/>
</dbReference>
<dbReference type="GO" id="GO:0004312">
    <property type="term" value="F:fatty acid synthase activity"/>
    <property type="evidence" value="ECO:0007669"/>
    <property type="project" value="TreeGrafter"/>
</dbReference>
<dbReference type="InterPro" id="IPR014043">
    <property type="entry name" value="Acyl_transferase_dom"/>
</dbReference>
<dbReference type="Gene3D" id="3.40.47.10">
    <property type="match status" value="1"/>
</dbReference>